<dbReference type="InterPro" id="IPR007507">
    <property type="entry name" value="Glycos_transf_N"/>
</dbReference>
<keyword evidence="8" id="KW-0448">Lipopolysaccharide biosynthesis</keyword>
<keyword evidence="8" id="KW-1003">Cell membrane</keyword>
<dbReference type="InterPro" id="IPR039901">
    <property type="entry name" value="Kdotransferase"/>
</dbReference>
<gene>
    <name evidence="10" type="primary">waaA</name>
    <name evidence="10" type="ORF">ROLI_011920</name>
</gene>
<dbReference type="EC" id="2.4.99.12" evidence="3 8"/>
<organism evidence="10 11">
    <name type="scientific">Roseobacter fucihabitans</name>
    <dbReference type="NCBI Taxonomy" id="1537242"/>
    <lineage>
        <taxon>Bacteria</taxon>
        <taxon>Pseudomonadati</taxon>
        <taxon>Pseudomonadota</taxon>
        <taxon>Alphaproteobacteria</taxon>
        <taxon>Rhodobacterales</taxon>
        <taxon>Roseobacteraceae</taxon>
        <taxon>Roseobacter</taxon>
    </lineage>
</organism>
<proteinExistence type="inferred from homology"/>
<keyword evidence="8" id="KW-0812">Transmembrane</keyword>
<comment type="subcellular location">
    <subcellularLocation>
        <location evidence="8">Cell membrane</location>
    </subcellularLocation>
</comment>
<dbReference type="PANTHER" id="PTHR42755:SF1">
    <property type="entry name" value="3-DEOXY-D-MANNO-OCTULOSONIC ACID TRANSFERASE, MITOCHONDRIAL-RELATED"/>
    <property type="match status" value="1"/>
</dbReference>
<dbReference type="PANTHER" id="PTHR42755">
    <property type="entry name" value="3-DEOXY-MANNO-OCTULOSONATE CYTIDYLYLTRANSFERASE"/>
    <property type="match status" value="1"/>
</dbReference>
<evidence type="ECO:0000256" key="7">
    <source>
        <dbReference type="ARBA" id="ARBA00049183"/>
    </source>
</evidence>
<dbReference type="SUPFAM" id="SSF53756">
    <property type="entry name" value="UDP-Glycosyltransferase/glycogen phosphorylase"/>
    <property type="match status" value="1"/>
</dbReference>
<evidence type="ECO:0000256" key="3">
    <source>
        <dbReference type="ARBA" id="ARBA00012621"/>
    </source>
</evidence>
<reference evidence="10 11" key="1">
    <citation type="submission" date="2015-07" db="EMBL/GenBank/DDBJ databases">
        <authorList>
            <person name="Voget S."/>
            <person name="Dogs M."/>
            <person name="Brinkhoff T.H."/>
            <person name="Daniel R."/>
        </authorList>
    </citation>
    <scope>NUCLEOTIDE SEQUENCE [LARGE SCALE GENOMIC DNA]</scope>
    <source>
        <strain evidence="10 11">B14</strain>
    </source>
</reference>
<feature type="transmembrane region" description="Helical" evidence="8">
    <location>
        <begin position="6"/>
        <end position="24"/>
    </location>
</feature>
<evidence type="ECO:0000256" key="5">
    <source>
        <dbReference type="ARBA" id="ARBA00022679"/>
    </source>
</evidence>
<reference evidence="11" key="2">
    <citation type="submission" date="2024-01" db="EMBL/GenBank/DDBJ databases">
        <title>Roseobacter fucihabitans sp. nov., isolated from the brown alga Fucus spiralis.</title>
        <authorList>
            <person name="Hahnke S."/>
            <person name="Berger M."/>
            <person name="Schlingloff A."/>
            <person name="Athale I."/>
            <person name="Neumann-Schaal M."/>
            <person name="Adenaya A."/>
            <person name="Poehlein A."/>
            <person name="Daniel R."/>
            <person name="Pertersen J."/>
            <person name="Brinkhoff T."/>
        </authorList>
    </citation>
    <scope>NUCLEOTIDE SEQUENCE [LARGE SCALE GENOMIC DNA]</scope>
    <source>
        <strain evidence="11">B14</strain>
    </source>
</reference>
<evidence type="ECO:0000256" key="8">
    <source>
        <dbReference type="RuleBase" id="RU365103"/>
    </source>
</evidence>
<dbReference type="Gene3D" id="3.40.50.2000">
    <property type="entry name" value="Glycogen Phosphorylase B"/>
    <property type="match status" value="1"/>
</dbReference>
<dbReference type="EMBL" id="CP143423">
    <property type="protein sequence ID" value="WVX48114.1"/>
    <property type="molecule type" value="Genomic_DNA"/>
</dbReference>
<keyword evidence="8" id="KW-0472">Membrane</keyword>
<dbReference type="Gene3D" id="3.40.50.11720">
    <property type="entry name" value="3-Deoxy-D-manno-octulosonic-acid transferase, N-terminal domain"/>
    <property type="match status" value="1"/>
</dbReference>
<keyword evidence="10" id="KW-0328">Glycosyltransferase</keyword>
<comment type="function">
    <text evidence="1 8">Involved in lipopolysaccharide (LPS) biosynthesis. Catalyzes the transfer of 3-deoxy-D-manno-octulosonate (Kdo) residue(s) from CMP-Kdo to lipid IV(A), the tetraacyldisaccharide-1,4'-bisphosphate precursor of lipid A.</text>
</comment>
<accession>A0ABZ2BTD0</accession>
<evidence type="ECO:0000256" key="6">
    <source>
        <dbReference type="ARBA" id="ARBA00031445"/>
    </source>
</evidence>
<sequence length="432" mass="47254">MRAPPLFHLYVAATVLLAPFVAWFEIRKLRRQGLSALRAHEKMGHASQPRIGSGNLIWFHAASVGESLSVLALITRMGEMLPRAHFLITSGTPTSAKLVADRMPPRTVHQFAPLDAGGPLTRFLHHWRPAAAIFVESELWPRMLRMTRARGTMMALVNARLSAKSRAAWARRPGFAAYVLDVFDLILTQNDDMAQAMVDMHAPADRVARGSNLKSMSAPLPQNPALLAQIRTAIKARPIWVAASTHKGEETTVLDAHKTLLQTIPDLLLILVPRHPDRSDEVAKLIAKHDLTYALRSDGALPRDDHAVYLADTLGELGNWYALSDVVFLGGSLLPIGGHNPFEVVQSEAAVLSGPHVTNFAETINKMVETGAAEIVADVEALTFSVGHLLQDGAHKAASLRAARAFVQGKSDELTRIAARLIHILKLEDDNR</sequence>
<feature type="domain" description="3-deoxy-D-manno-octulosonic-acid transferase N-terminal" evidence="9">
    <location>
        <begin position="39"/>
        <end position="214"/>
    </location>
</feature>
<evidence type="ECO:0000313" key="10">
    <source>
        <dbReference type="EMBL" id="WVX48114.1"/>
    </source>
</evidence>
<protein>
    <recommendedName>
        <fullName evidence="4 8">3-deoxy-D-manno-octulosonic acid transferase</fullName>
        <shortName evidence="8">Kdo transferase</shortName>
        <ecNumber evidence="3 8">2.4.99.12</ecNumber>
    </recommendedName>
    <alternativeName>
        <fullName evidence="6 8">Lipid IV(A) 3-deoxy-D-manno-octulosonic acid transferase</fullName>
    </alternativeName>
</protein>
<dbReference type="RefSeq" id="WP_187428702.1">
    <property type="nucleotide sequence ID" value="NZ_CP143423.1"/>
</dbReference>
<comment type="similarity">
    <text evidence="8">Belongs to the glycosyltransferase group 1 family.</text>
</comment>
<dbReference type="InterPro" id="IPR038107">
    <property type="entry name" value="Glycos_transf_N_sf"/>
</dbReference>
<comment type="catalytic activity">
    <reaction evidence="7 8">
        <text>lipid IVA (E. coli) + CMP-3-deoxy-beta-D-manno-octulosonate = alpha-Kdo-(2-&gt;6)-lipid IVA (E. coli) + CMP + H(+)</text>
        <dbReference type="Rhea" id="RHEA:28066"/>
        <dbReference type="ChEBI" id="CHEBI:15378"/>
        <dbReference type="ChEBI" id="CHEBI:58603"/>
        <dbReference type="ChEBI" id="CHEBI:60364"/>
        <dbReference type="ChEBI" id="CHEBI:60377"/>
        <dbReference type="ChEBI" id="CHEBI:85987"/>
        <dbReference type="EC" id="2.4.99.12"/>
    </reaction>
</comment>
<keyword evidence="5 8" id="KW-0808">Transferase</keyword>
<dbReference type="GO" id="GO:0043842">
    <property type="term" value="F:Kdo transferase activity"/>
    <property type="evidence" value="ECO:0007669"/>
    <property type="project" value="UniProtKB-EC"/>
</dbReference>
<dbReference type="Proteomes" id="UP001318682">
    <property type="component" value="Chromosome"/>
</dbReference>
<evidence type="ECO:0000256" key="4">
    <source>
        <dbReference type="ARBA" id="ARBA00019077"/>
    </source>
</evidence>
<keyword evidence="11" id="KW-1185">Reference proteome</keyword>
<comment type="pathway">
    <text evidence="2 8">Bacterial outer membrane biogenesis; LPS core biosynthesis.</text>
</comment>
<dbReference type="Pfam" id="PF04413">
    <property type="entry name" value="Glycos_transf_N"/>
    <property type="match status" value="1"/>
</dbReference>
<evidence type="ECO:0000256" key="1">
    <source>
        <dbReference type="ARBA" id="ARBA00003394"/>
    </source>
</evidence>
<keyword evidence="8" id="KW-1133">Transmembrane helix</keyword>
<evidence type="ECO:0000259" key="9">
    <source>
        <dbReference type="Pfam" id="PF04413"/>
    </source>
</evidence>
<evidence type="ECO:0000313" key="11">
    <source>
        <dbReference type="Proteomes" id="UP001318682"/>
    </source>
</evidence>
<name>A0ABZ2BTD0_9RHOB</name>
<evidence type="ECO:0000256" key="2">
    <source>
        <dbReference type="ARBA" id="ARBA00004713"/>
    </source>
</evidence>